<dbReference type="Gene3D" id="2.40.70.10">
    <property type="entry name" value="Acid Proteases"/>
    <property type="match status" value="1"/>
</dbReference>
<proteinExistence type="predicted"/>
<dbReference type="PROSITE" id="PS00141">
    <property type="entry name" value="ASP_PROTEASE"/>
    <property type="match status" value="1"/>
</dbReference>
<dbReference type="Pfam" id="PF17921">
    <property type="entry name" value="Integrase_H2C2"/>
    <property type="match status" value="1"/>
</dbReference>
<organism evidence="12 13">
    <name type="scientific">Thelohanellus kitauei</name>
    <name type="common">Myxosporean</name>
    <dbReference type="NCBI Taxonomy" id="669202"/>
    <lineage>
        <taxon>Eukaryota</taxon>
        <taxon>Metazoa</taxon>
        <taxon>Cnidaria</taxon>
        <taxon>Myxozoa</taxon>
        <taxon>Myxosporea</taxon>
        <taxon>Bivalvulida</taxon>
        <taxon>Platysporina</taxon>
        <taxon>Myxobolidae</taxon>
        <taxon>Thelohanellus</taxon>
    </lineage>
</organism>
<sequence>MSSNHNYSSIVVIGSYLRSLHLVPGVQMDLKPEFLCKNTDIEEWLYNFGLIAVANQWDESRQSAIIPAYLRDDALQAFKDSELPSLTPSVERYKRLITMLKIYRHSTDKMSAYYRSFEEVVLSPGMDPGDFVREISRLLSLARPGISKEDLDFFVRQKLLSALPENIAAIIRICDFGSTSELVDKTRIILSANQGNHLQPFTSVIKAAESLKTEAPKEVMLSKKVTDCDKNDLGNLLHRIENLEIQARTNTGSPFNPNSRKECKKCGSFGHLTSDCLGLVICKNCKKRGHTVRKCPYINNKCREYSFDNYLTSSLNRDHQINSTQQIYVPCLRGNFNALIDTGATVSLVSHDIVKNLPILSKITINLNTANKSHIKSLGSVNLPFELSNLNTSWDFHVIENLAFDFIVGLDILAKHNGNISINSKNFVTFEQSVNSITVEKLNVSDRLPYSSKNELVDLLREFEDVFAANSTDLGHTNKVVHDIVTKSDQPIKVRPYRISIHQEKEMIKLIDDMLKSNVIRHSSSAWSAPAIIVKKKDGSNRLCVDYRKLNEITVKDEYSLPNIESMFDKFSNAQYISTLDLQSGYWQVALSDESKPKTAFSPGPGLGLYEYNVVPFGLCNAPATFQRLMHKLLKGLDNCMAYLDDIVIFSESFEGHISDIKKVMERLRMFNLKLKPSKCEFAKKELKFLGFIVSGNGLRPDMSNIEPILSWPTPSCKKDIKSFLGACNYYSKFIKNFANLAYPLYRLLRTDRVWKWDDECQKSFSSLKSHLKHIPSIGLPDPSRPFQIYTDASDVALGAVLTQRLGGVERPIGFASQLLNTTQRRYSTIDRECLAILWGIRKFRHYLYGSHFTVMTDHNPLKYLKSMKDPHGRRARWIMELEEYSFTINHIPGRKNVVADALSRNIASTFISSKTSLSEEQAKDPDIVKTIDYISKKNRNPDDSPKIGMSNLLIIDGILVHQSRSGFRPFIPCHQRHEIFDIAHKTSLSHLGVKKTLHLLRETSFWPNMREDVDKWIDECHSCAINKHKNYTPRAPLNHIVASKPFSAWEVDFTGPLPVSKKGNKYLIVFIDIFTKWIEAVPVPAITAETASKALISNIVSRFGIPDSIHSDQGPQFESKLFAQMCSHLNIKKTRTTPYHPMCNGSVERANKTIKQQLRHLVNEFQNDWDECIDLVLLSLRSSFNESTKFSPSELVYGKRIRLPIDLSLERDHPISIPPDYHVHVQNLNQKLNKLHKTAFINNSNANQRNKRYYDTKVKGLLFNVGEKVFLKKVQTNKLCPLFDGPYIVEKADHPTYLIRHSLNQQITKRTHFNNLYSGIRVYGGNPKTEEGLALSNDPPLRRSERLKLKPRVFYPK</sequence>
<keyword evidence="8" id="KW-0479">Metal-binding</keyword>
<dbReference type="GO" id="GO:0006508">
    <property type="term" value="P:proteolysis"/>
    <property type="evidence" value="ECO:0007669"/>
    <property type="project" value="InterPro"/>
</dbReference>
<evidence type="ECO:0000313" key="12">
    <source>
        <dbReference type="EMBL" id="KII68637.1"/>
    </source>
</evidence>
<dbReference type="GO" id="GO:0004190">
    <property type="term" value="F:aspartic-type endopeptidase activity"/>
    <property type="evidence" value="ECO:0007669"/>
    <property type="project" value="InterPro"/>
</dbReference>
<feature type="domain" description="CCHC-type" evidence="9">
    <location>
        <begin position="263"/>
        <end position="276"/>
    </location>
</feature>
<dbReference type="InterPro" id="IPR036875">
    <property type="entry name" value="Znf_CCHC_sf"/>
</dbReference>
<dbReference type="InterPro" id="IPR041373">
    <property type="entry name" value="RT_RNaseH"/>
</dbReference>
<name>A0A0C2N457_THEKT</name>
<keyword evidence="4" id="KW-0540">Nuclease</keyword>
<reference evidence="12 13" key="1">
    <citation type="journal article" date="2014" name="Genome Biol. Evol.">
        <title>The genome of the myxosporean Thelohanellus kitauei shows adaptations to nutrient acquisition within its fish host.</title>
        <authorList>
            <person name="Yang Y."/>
            <person name="Xiong J."/>
            <person name="Zhou Z."/>
            <person name="Huo F."/>
            <person name="Miao W."/>
            <person name="Ran C."/>
            <person name="Liu Y."/>
            <person name="Zhang J."/>
            <person name="Feng J."/>
            <person name="Wang M."/>
            <person name="Wang M."/>
            <person name="Wang L."/>
            <person name="Yao B."/>
        </authorList>
    </citation>
    <scope>NUCLEOTIDE SEQUENCE [LARGE SCALE GENOMIC DNA]</scope>
    <source>
        <strain evidence="12">Wuqing</strain>
    </source>
</reference>
<dbReference type="FunFam" id="3.30.70.270:FF:000020">
    <property type="entry name" value="Transposon Tf2-6 polyprotein-like Protein"/>
    <property type="match status" value="1"/>
</dbReference>
<keyword evidence="7" id="KW-0695">RNA-directed DNA polymerase</keyword>
<dbReference type="Pfam" id="PF00078">
    <property type="entry name" value="RVT_1"/>
    <property type="match status" value="1"/>
</dbReference>
<keyword evidence="8" id="KW-0863">Zinc-finger</keyword>
<dbReference type="FunFam" id="1.10.340.70:FF:000001">
    <property type="entry name" value="Retrovirus-related Pol polyprotein from transposon gypsy-like Protein"/>
    <property type="match status" value="1"/>
</dbReference>
<dbReference type="InterPro" id="IPR043502">
    <property type="entry name" value="DNA/RNA_pol_sf"/>
</dbReference>
<dbReference type="GO" id="GO:0003964">
    <property type="term" value="F:RNA-directed DNA polymerase activity"/>
    <property type="evidence" value="ECO:0007669"/>
    <property type="project" value="UniProtKB-KW"/>
</dbReference>
<evidence type="ECO:0000313" key="13">
    <source>
        <dbReference type="Proteomes" id="UP000031668"/>
    </source>
</evidence>
<protein>
    <recommendedName>
        <fullName evidence="1">RNA-directed DNA polymerase</fullName>
        <ecNumber evidence="1">2.7.7.49</ecNumber>
    </recommendedName>
</protein>
<evidence type="ECO:0000256" key="6">
    <source>
        <dbReference type="ARBA" id="ARBA00022801"/>
    </source>
</evidence>
<dbReference type="SUPFAM" id="SSF50630">
    <property type="entry name" value="Acid proteases"/>
    <property type="match status" value="1"/>
</dbReference>
<dbReference type="Gene3D" id="1.10.340.70">
    <property type="match status" value="1"/>
</dbReference>
<keyword evidence="13" id="KW-1185">Reference proteome</keyword>
<dbReference type="Gene3D" id="3.30.420.10">
    <property type="entry name" value="Ribonuclease H-like superfamily/Ribonuclease H"/>
    <property type="match status" value="1"/>
</dbReference>
<dbReference type="InterPro" id="IPR050951">
    <property type="entry name" value="Retrovirus_Pol_polyprotein"/>
</dbReference>
<evidence type="ECO:0000256" key="7">
    <source>
        <dbReference type="ARBA" id="ARBA00022918"/>
    </source>
</evidence>
<dbReference type="Gene3D" id="4.10.60.10">
    <property type="entry name" value="Zinc finger, CCHC-type"/>
    <property type="match status" value="1"/>
</dbReference>
<evidence type="ECO:0000256" key="1">
    <source>
        <dbReference type="ARBA" id="ARBA00012493"/>
    </source>
</evidence>
<evidence type="ECO:0000259" key="10">
    <source>
        <dbReference type="PROSITE" id="PS50878"/>
    </source>
</evidence>
<dbReference type="Gene3D" id="3.10.10.10">
    <property type="entry name" value="HIV Type 1 Reverse Transcriptase, subunit A, domain 1"/>
    <property type="match status" value="1"/>
</dbReference>
<dbReference type="PROSITE" id="PS50158">
    <property type="entry name" value="ZF_CCHC"/>
    <property type="match status" value="2"/>
</dbReference>
<dbReference type="SUPFAM" id="SSF57756">
    <property type="entry name" value="Retrovirus zinc finger-like domains"/>
    <property type="match status" value="1"/>
</dbReference>
<dbReference type="PANTHER" id="PTHR37984">
    <property type="entry name" value="PROTEIN CBG26694"/>
    <property type="match status" value="1"/>
</dbReference>
<dbReference type="Pfam" id="PF00665">
    <property type="entry name" value="rve"/>
    <property type="match status" value="1"/>
</dbReference>
<feature type="domain" description="Integrase catalytic" evidence="11">
    <location>
        <begin position="1042"/>
        <end position="1201"/>
    </location>
</feature>
<dbReference type="Pfam" id="PF17917">
    <property type="entry name" value="RT_RNaseH"/>
    <property type="match status" value="1"/>
</dbReference>
<feature type="domain" description="Reverse transcriptase" evidence="10">
    <location>
        <begin position="515"/>
        <end position="694"/>
    </location>
</feature>
<dbReference type="CDD" id="cd01647">
    <property type="entry name" value="RT_LTR"/>
    <property type="match status" value="1"/>
</dbReference>
<dbReference type="GO" id="GO:0008270">
    <property type="term" value="F:zinc ion binding"/>
    <property type="evidence" value="ECO:0007669"/>
    <property type="project" value="UniProtKB-KW"/>
</dbReference>
<dbReference type="InterPro" id="IPR001584">
    <property type="entry name" value="Integrase_cat-core"/>
</dbReference>
<keyword evidence="8" id="KW-0862">Zinc</keyword>
<dbReference type="InterPro" id="IPR036397">
    <property type="entry name" value="RNaseH_sf"/>
</dbReference>
<dbReference type="EMBL" id="JWZT01002745">
    <property type="protein sequence ID" value="KII68637.1"/>
    <property type="molecule type" value="Genomic_DNA"/>
</dbReference>
<dbReference type="GO" id="GO:0004519">
    <property type="term" value="F:endonuclease activity"/>
    <property type="evidence" value="ECO:0007669"/>
    <property type="project" value="UniProtKB-KW"/>
</dbReference>
<dbReference type="SUPFAM" id="SSF56672">
    <property type="entry name" value="DNA/RNA polymerases"/>
    <property type="match status" value="1"/>
</dbReference>
<keyword evidence="6" id="KW-0378">Hydrolase</keyword>
<evidence type="ECO:0000256" key="3">
    <source>
        <dbReference type="ARBA" id="ARBA00022695"/>
    </source>
</evidence>
<comment type="caution">
    <text evidence="12">The sequence shown here is derived from an EMBL/GenBank/DDBJ whole genome shotgun (WGS) entry which is preliminary data.</text>
</comment>
<dbReference type="InterPro" id="IPR000477">
    <property type="entry name" value="RT_dom"/>
</dbReference>
<keyword evidence="2" id="KW-0808">Transferase</keyword>
<evidence type="ECO:0000256" key="4">
    <source>
        <dbReference type="ARBA" id="ARBA00022722"/>
    </source>
</evidence>
<dbReference type="FunFam" id="3.30.420.10:FF:000032">
    <property type="entry name" value="Retrovirus-related Pol polyprotein from transposon 297-like Protein"/>
    <property type="match status" value="1"/>
</dbReference>
<evidence type="ECO:0000259" key="9">
    <source>
        <dbReference type="PROSITE" id="PS50158"/>
    </source>
</evidence>
<accession>A0A0C2N457</accession>
<dbReference type="FunFam" id="3.10.20.370:FF:000001">
    <property type="entry name" value="Retrovirus-related Pol polyprotein from transposon 17.6-like protein"/>
    <property type="match status" value="1"/>
</dbReference>
<dbReference type="InterPro" id="IPR041588">
    <property type="entry name" value="Integrase_H2C2"/>
</dbReference>
<evidence type="ECO:0000256" key="5">
    <source>
        <dbReference type="ARBA" id="ARBA00022759"/>
    </source>
</evidence>
<evidence type="ECO:0000256" key="2">
    <source>
        <dbReference type="ARBA" id="ARBA00022679"/>
    </source>
</evidence>
<dbReference type="PROSITE" id="PS50878">
    <property type="entry name" value="RT_POL"/>
    <property type="match status" value="1"/>
</dbReference>
<dbReference type="OMA" id="MANESCI"/>
<keyword evidence="5" id="KW-0255">Endonuclease</keyword>
<dbReference type="GO" id="GO:0003676">
    <property type="term" value="F:nucleic acid binding"/>
    <property type="evidence" value="ECO:0007669"/>
    <property type="project" value="InterPro"/>
</dbReference>
<feature type="domain" description="CCHC-type" evidence="9">
    <location>
        <begin position="282"/>
        <end position="296"/>
    </location>
</feature>
<dbReference type="Gene3D" id="3.30.70.270">
    <property type="match status" value="2"/>
</dbReference>
<dbReference type="EC" id="2.7.7.49" evidence="1"/>
<dbReference type="CDD" id="cd09274">
    <property type="entry name" value="RNase_HI_RT_Ty3"/>
    <property type="match status" value="1"/>
</dbReference>
<dbReference type="CDD" id="cd00303">
    <property type="entry name" value="retropepsin_like"/>
    <property type="match status" value="1"/>
</dbReference>
<dbReference type="InterPro" id="IPR043128">
    <property type="entry name" value="Rev_trsase/Diguanyl_cyclase"/>
</dbReference>
<dbReference type="SUPFAM" id="SSF53098">
    <property type="entry name" value="Ribonuclease H-like"/>
    <property type="match status" value="1"/>
</dbReference>
<dbReference type="Proteomes" id="UP000031668">
    <property type="component" value="Unassembled WGS sequence"/>
</dbReference>
<dbReference type="Pfam" id="PF08284">
    <property type="entry name" value="RVP_2"/>
    <property type="match status" value="1"/>
</dbReference>
<dbReference type="PROSITE" id="PS50994">
    <property type="entry name" value="INTEGRASE"/>
    <property type="match status" value="1"/>
</dbReference>
<dbReference type="PANTHER" id="PTHR37984:SF5">
    <property type="entry name" value="PROTEIN NYNRIN-LIKE"/>
    <property type="match status" value="1"/>
</dbReference>
<evidence type="ECO:0000259" key="11">
    <source>
        <dbReference type="PROSITE" id="PS50994"/>
    </source>
</evidence>
<dbReference type="InterPro" id="IPR001969">
    <property type="entry name" value="Aspartic_peptidase_AS"/>
</dbReference>
<keyword evidence="3" id="KW-0548">Nucleotidyltransferase</keyword>
<dbReference type="OrthoDB" id="5988672at2759"/>
<dbReference type="GO" id="GO:0015074">
    <property type="term" value="P:DNA integration"/>
    <property type="evidence" value="ECO:0007669"/>
    <property type="project" value="InterPro"/>
</dbReference>
<gene>
    <name evidence="12" type="ORF">RF11_04767</name>
</gene>
<evidence type="ECO:0000256" key="8">
    <source>
        <dbReference type="PROSITE-ProRule" id="PRU00047"/>
    </source>
</evidence>
<dbReference type="InterPro" id="IPR021109">
    <property type="entry name" value="Peptidase_aspartic_dom_sf"/>
</dbReference>
<dbReference type="SMART" id="SM00343">
    <property type="entry name" value="ZnF_C2HC"/>
    <property type="match status" value="2"/>
</dbReference>
<dbReference type="InterPro" id="IPR012337">
    <property type="entry name" value="RNaseH-like_sf"/>
</dbReference>
<dbReference type="InterPro" id="IPR001878">
    <property type="entry name" value="Znf_CCHC"/>
</dbReference>